<dbReference type="RefSeq" id="WP_043166176.1">
    <property type="nucleotide sequence ID" value="NZ_JDUV01000011.1"/>
</dbReference>
<dbReference type="Gene3D" id="3.20.20.70">
    <property type="entry name" value="Aldolase class I"/>
    <property type="match status" value="1"/>
</dbReference>
<evidence type="ECO:0000256" key="3">
    <source>
        <dbReference type="ARBA" id="ARBA00022801"/>
    </source>
</evidence>
<dbReference type="InterPro" id="IPR038417">
    <property type="entry name" value="Alpga-gal_N_sf"/>
</dbReference>
<organism evidence="7 8">
    <name type="scientific">Bifidobacterium callitrichos DSM 23973</name>
    <dbReference type="NCBI Taxonomy" id="1437609"/>
    <lineage>
        <taxon>Bacteria</taxon>
        <taxon>Bacillati</taxon>
        <taxon>Actinomycetota</taxon>
        <taxon>Actinomycetes</taxon>
        <taxon>Bifidobacteriales</taxon>
        <taxon>Bifidobacteriaceae</taxon>
        <taxon>Bifidobacterium</taxon>
    </lineage>
</organism>
<dbReference type="PANTHER" id="PTHR43053:SF3">
    <property type="entry name" value="ALPHA-GALACTOSIDASE C-RELATED"/>
    <property type="match status" value="1"/>
</dbReference>
<evidence type="ECO:0000313" key="8">
    <source>
        <dbReference type="Proteomes" id="UP000029072"/>
    </source>
</evidence>
<protein>
    <recommendedName>
        <fullName evidence="2">alpha-galactosidase</fullName>
        <ecNumber evidence="2">3.2.1.22</ecNumber>
    </recommendedName>
</protein>
<dbReference type="InterPro" id="IPR031705">
    <property type="entry name" value="Glyco_hydro_36_C"/>
</dbReference>
<evidence type="ECO:0000259" key="6">
    <source>
        <dbReference type="Pfam" id="PF16875"/>
    </source>
</evidence>
<dbReference type="Gene3D" id="2.70.98.60">
    <property type="entry name" value="alpha-galactosidase from lactobacil brevis"/>
    <property type="match status" value="1"/>
</dbReference>
<dbReference type="EC" id="3.2.1.22" evidence="2"/>
<evidence type="ECO:0000256" key="2">
    <source>
        <dbReference type="ARBA" id="ARBA00012755"/>
    </source>
</evidence>
<evidence type="ECO:0000259" key="5">
    <source>
        <dbReference type="Pfam" id="PF16874"/>
    </source>
</evidence>
<comment type="caution">
    <text evidence="7">The sequence shown here is derived from an EMBL/GenBank/DDBJ whole genome shotgun (WGS) entry which is preliminary data.</text>
</comment>
<dbReference type="InterPro" id="IPR017853">
    <property type="entry name" value="GH"/>
</dbReference>
<evidence type="ECO:0000313" key="7">
    <source>
        <dbReference type="EMBL" id="KFI53154.1"/>
    </source>
</evidence>
<dbReference type="CDD" id="cd14791">
    <property type="entry name" value="GH36"/>
    <property type="match status" value="1"/>
</dbReference>
<dbReference type="GO" id="GO:0004557">
    <property type="term" value="F:alpha-galactosidase activity"/>
    <property type="evidence" value="ECO:0007669"/>
    <property type="project" value="UniProtKB-EC"/>
</dbReference>
<dbReference type="Proteomes" id="UP000029072">
    <property type="component" value="Unassembled WGS sequence"/>
</dbReference>
<keyword evidence="4 7" id="KW-0326">Glycosidase</keyword>
<dbReference type="AlphaFoldDB" id="A0A087A304"/>
<dbReference type="FunFam" id="3.20.20.70:FF:000118">
    <property type="entry name" value="Alpha-galactosidase"/>
    <property type="match status" value="1"/>
</dbReference>
<evidence type="ECO:0000256" key="4">
    <source>
        <dbReference type="ARBA" id="ARBA00023295"/>
    </source>
</evidence>
<dbReference type="InterPro" id="IPR013785">
    <property type="entry name" value="Aldolase_TIM"/>
</dbReference>
<dbReference type="Pfam" id="PF16875">
    <property type="entry name" value="Glyco_hydro_36N"/>
    <property type="match status" value="1"/>
</dbReference>
<dbReference type="PANTHER" id="PTHR43053">
    <property type="entry name" value="GLYCOSIDASE FAMILY 31"/>
    <property type="match status" value="1"/>
</dbReference>
<gene>
    <name evidence="7" type="ORF">BCAL_2055</name>
</gene>
<dbReference type="InterPro" id="IPR031704">
    <property type="entry name" value="Glyco_hydro_36_N"/>
</dbReference>
<feature type="domain" description="Glycosyl hydrolase family 36 N-terminal" evidence="6">
    <location>
        <begin position="40"/>
        <end position="311"/>
    </location>
</feature>
<dbReference type="PRINTS" id="PR00743">
    <property type="entry name" value="GLHYDRLASE36"/>
</dbReference>
<dbReference type="Pfam" id="PF16874">
    <property type="entry name" value="Glyco_hydro_36C"/>
    <property type="match status" value="1"/>
</dbReference>
<dbReference type="SUPFAM" id="SSF51445">
    <property type="entry name" value="(Trans)glycosidases"/>
    <property type="match status" value="1"/>
</dbReference>
<dbReference type="InterPro" id="IPR000111">
    <property type="entry name" value="Glyco_hydro_27/36_CS"/>
</dbReference>
<dbReference type="PROSITE" id="PS00512">
    <property type="entry name" value="ALPHA_GALACTOSIDASE"/>
    <property type="match status" value="1"/>
</dbReference>
<dbReference type="eggNOG" id="COG3345">
    <property type="taxonomic scope" value="Bacteria"/>
</dbReference>
<dbReference type="STRING" id="1437609.BCAL_2055"/>
<proteinExistence type="predicted"/>
<comment type="catalytic activity">
    <reaction evidence="1">
        <text>Hydrolysis of terminal, non-reducing alpha-D-galactose residues in alpha-D-galactosides, including galactose oligosaccharides, galactomannans and galactolipids.</text>
        <dbReference type="EC" id="3.2.1.22"/>
    </reaction>
</comment>
<keyword evidence="3 7" id="KW-0378">Hydrolase</keyword>
<dbReference type="InterPro" id="IPR050985">
    <property type="entry name" value="Alpha-glycosidase_related"/>
</dbReference>
<name>A0A087A304_9BIFI</name>
<dbReference type="EMBL" id="JGYS01000014">
    <property type="protein sequence ID" value="KFI53154.1"/>
    <property type="molecule type" value="Genomic_DNA"/>
</dbReference>
<sequence length="789" mass="86844">MSRIEQFHGVAADGTRLNVVYAEQQDANVAFALVFPNDDLPRFVHWGRPIAHPETLIAQYDALKPQRVSGALDETAWPSILPTQAESWIGAPRFSVRRNGVELFCRFTVESVTADAPEVGYFIPESDDAAATGPAPASATVGDEMLHSRDAHRVPTPTITVEAHDLEQGVGIIWTCELDESGLIRQKLDVSNEGGESAGDLEIGTVELGFPLPALAGEILTTTGHHLRERSPQRQPLTVGRFEKVSMAGRPDFDASLLLTAGTPGFGFEHGEAYAVHVGWSGNSVLSAERQPYTTGLIGGGEVLMGGEITLPRFDETNANTDTATYTTPWVYGSYGDGLNEIAARFHAYLRHAHHDARRALGIADKPRPVILNTWEAVYFQHDFDTLKALADKAAATGVERFVVDDGWFGSRRDDTSGLGDWQIAKEVWPDGDKSLKALADYVHGLGMEFGLWFEPEMVNPDSDMFRAHPDWVLKPTANRLPMQGRSQQVVDLTNPDAYAYLYDAMDSLVGELGIDYIKWDHNKHVTEAVSPRTGRPAVHEQTLAVYRIFRDLKAAHPGLEIESCSSGGGRVDLGILELADRIWVSDCVDPVERADIQRYTSLLVPPFMMGEHVGASPAHSTHRATSQEMRMAMAFFGHMGIEWNLLKEPEADVAKLAEWVAEFKKHREWFAVDTCVHADAIDPAVRLDGMVKPDRSAAFYRFTQLTTGQTYPAAPIRVPGLDPDGVYRIQPLWLDLDLEGLGIGNGQSALGWWTKEGVLMTGRALETYGLRPPSLHPAQAVLFTAIRQ</sequence>
<accession>A0A087A304</accession>
<dbReference type="OrthoDB" id="9758822at2"/>
<dbReference type="Pfam" id="PF02065">
    <property type="entry name" value="Melibiase"/>
    <property type="match status" value="1"/>
</dbReference>
<dbReference type="GO" id="GO:0016052">
    <property type="term" value="P:carbohydrate catabolic process"/>
    <property type="evidence" value="ECO:0007669"/>
    <property type="project" value="InterPro"/>
</dbReference>
<reference evidence="7 8" key="1">
    <citation type="submission" date="2014-03" db="EMBL/GenBank/DDBJ databases">
        <title>Genomics of Bifidobacteria.</title>
        <authorList>
            <person name="Ventura M."/>
            <person name="Milani C."/>
            <person name="Lugli G.A."/>
        </authorList>
    </citation>
    <scope>NUCLEOTIDE SEQUENCE [LARGE SCALE GENOMIC DNA]</scope>
    <source>
        <strain evidence="7 8">DSM 23973</strain>
    </source>
</reference>
<dbReference type="InterPro" id="IPR002252">
    <property type="entry name" value="Glyco_hydro_36"/>
</dbReference>
<feature type="domain" description="Glycosyl hydrolase family 36 C-terminal" evidence="5">
    <location>
        <begin position="691"/>
        <end position="784"/>
    </location>
</feature>
<evidence type="ECO:0000256" key="1">
    <source>
        <dbReference type="ARBA" id="ARBA00001255"/>
    </source>
</evidence>